<name>A0ACC6N1G2_9HYPH</name>
<accession>A0ACC6N1G2</accession>
<dbReference type="Proteomes" id="UP001304050">
    <property type="component" value="Unassembled WGS sequence"/>
</dbReference>
<reference evidence="1" key="1">
    <citation type="submission" date="2023-12" db="EMBL/GenBank/DDBJ databases">
        <title>Diversity of Rhizobium in root nodule of phaseolus vulgaris.</title>
        <authorList>
            <person name="Wang H."/>
        </authorList>
    </citation>
    <scope>NUCLEOTIDE SEQUENCE</scope>
    <source>
        <strain evidence="1">MJ31</strain>
    </source>
</reference>
<organism evidence="1 2">
    <name type="scientific">Rhizobium mulingense</name>
    <dbReference type="NCBI Taxonomy" id="3031128"/>
    <lineage>
        <taxon>Bacteria</taxon>
        <taxon>Pseudomonadati</taxon>
        <taxon>Pseudomonadota</taxon>
        <taxon>Alphaproteobacteria</taxon>
        <taxon>Hyphomicrobiales</taxon>
        <taxon>Rhizobiaceae</taxon>
        <taxon>Rhizobium/Agrobacterium group</taxon>
        <taxon>Rhizobium</taxon>
    </lineage>
</organism>
<evidence type="ECO:0000313" key="1">
    <source>
        <dbReference type="EMBL" id="MEA3519242.1"/>
    </source>
</evidence>
<keyword evidence="2" id="KW-1185">Reference proteome</keyword>
<gene>
    <name evidence="1" type="ORF">U8465_19295</name>
</gene>
<proteinExistence type="predicted"/>
<dbReference type="EMBL" id="JAYESG010000010">
    <property type="protein sequence ID" value="MEA3519242.1"/>
    <property type="molecule type" value="Genomic_DNA"/>
</dbReference>
<comment type="caution">
    <text evidence="1">The sequence shown here is derived from an EMBL/GenBank/DDBJ whole genome shotgun (WGS) entry which is preliminary data.</text>
</comment>
<sequence length="492" mass="55008">MRAEDVARRFERKSGYTLIDYSPVALPLYRLTVDAITMVHRDIAPIKEFVMKAINVGFEDSKNIAGFLGLDVSVVDGTLTQLKTDKFVSPLDDDEQFFMLTERGTDILAKAKISSPEDEMLVFLYDRLLLKPVRIVTADLLVPAQVDPLHTIEIRAYPAEGPEVQALAIPEVLKVLEQQAGGRAAFGRDLLRLKRIVRRVRLFRQGVALVYKKNRSSEIVVDFVVDDVRQEAISHTFAERGGPKKMGFLKAIDESATAADLRKFLGPDVHRMLPDAEELDERRMAVSVARIKFQAAEVLAERGSAHPEHAILRAGLNEARQRLTQAVEELASFAARPIAPYERAEFLDLALTQSSKFLAISSRTADRSIVNPQFLKKLKDILKSGCKVQISLSETSPGKPSNAEIELEQVRREHSNLTVQIGKHTPFYHVVCDDKFAVVSNSPMLGNIGKVRTFNHVVGYVLQRTDLVESFVGRVQQSIMKISPKPKEGFPK</sequence>
<protein>
    <submittedName>
        <fullName evidence="1">Uncharacterized protein</fullName>
    </submittedName>
</protein>
<evidence type="ECO:0000313" key="2">
    <source>
        <dbReference type="Proteomes" id="UP001304050"/>
    </source>
</evidence>